<dbReference type="InterPro" id="IPR003399">
    <property type="entry name" value="Mce/MlaD"/>
</dbReference>
<keyword evidence="3" id="KW-1185">Reference proteome</keyword>
<dbReference type="PANTHER" id="PTHR33371:SF4">
    <property type="entry name" value="INTERMEMBRANE PHOSPHOLIPID TRANSPORT SYSTEM BINDING PROTEIN MLAD"/>
    <property type="match status" value="1"/>
</dbReference>
<gene>
    <name evidence="2" type="primary">mlaD</name>
    <name evidence="2" type="ORF">CKO31_17115</name>
</gene>
<evidence type="ECO:0000313" key="2">
    <source>
        <dbReference type="EMBL" id="MBK1632428.1"/>
    </source>
</evidence>
<evidence type="ECO:0000259" key="1">
    <source>
        <dbReference type="Pfam" id="PF02470"/>
    </source>
</evidence>
<dbReference type="PANTHER" id="PTHR33371">
    <property type="entry name" value="INTERMEMBRANE PHOSPHOLIPID TRANSPORT SYSTEM BINDING PROTEIN MLAD-RELATED"/>
    <property type="match status" value="1"/>
</dbReference>
<reference evidence="2 3" key="1">
    <citation type="journal article" date="2020" name="Microorganisms">
        <title>Osmotic Adaptation and Compatible Solute Biosynthesis of Phototrophic Bacteria as Revealed from Genome Analyses.</title>
        <authorList>
            <person name="Imhoff J.F."/>
            <person name="Rahn T."/>
            <person name="Kunzel S."/>
            <person name="Keller A."/>
            <person name="Neulinger S.C."/>
        </authorList>
    </citation>
    <scope>NUCLEOTIDE SEQUENCE [LARGE SCALE GENOMIC DNA]</scope>
    <source>
        <strain evidence="2 3">DSM 6210</strain>
    </source>
</reference>
<feature type="domain" description="Mce/MlaD" evidence="1">
    <location>
        <begin position="40"/>
        <end position="118"/>
    </location>
</feature>
<organism evidence="2 3">
    <name type="scientific">Thiohalocapsa halophila</name>
    <dbReference type="NCBI Taxonomy" id="69359"/>
    <lineage>
        <taxon>Bacteria</taxon>
        <taxon>Pseudomonadati</taxon>
        <taxon>Pseudomonadota</taxon>
        <taxon>Gammaproteobacteria</taxon>
        <taxon>Chromatiales</taxon>
        <taxon>Chromatiaceae</taxon>
        <taxon>Thiohalocapsa</taxon>
    </lineage>
</organism>
<comment type="caution">
    <text evidence="2">The sequence shown here is derived from an EMBL/GenBank/DDBJ whole genome shotgun (WGS) entry which is preliminary data.</text>
</comment>
<accession>A0ABS1CL61</accession>
<dbReference type="NCBIfam" id="TIGR04430">
    <property type="entry name" value="OM_asym_MlaD"/>
    <property type="match status" value="1"/>
</dbReference>
<dbReference type="Pfam" id="PF02470">
    <property type="entry name" value="MlaD"/>
    <property type="match status" value="1"/>
</dbReference>
<evidence type="ECO:0000313" key="3">
    <source>
        <dbReference type="Proteomes" id="UP000748752"/>
    </source>
</evidence>
<protein>
    <submittedName>
        <fullName evidence="2">Outer membrane lipid asymmetry maintenance protein MlaD</fullName>
    </submittedName>
</protein>
<dbReference type="InterPro" id="IPR052336">
    <property type="entry name" value="MlaD_Phospholipid_Transporter"/>
</dbReference>
<dbReference type="Proteomes" id="UP000748752">
    <property type="component" value="Unassembled WGS sequence"/>
</dbReference>
<proteinExistence type="predicted"/>
<dbReference type="RefSeq" id="WP_200239969.1">
    <property type="nucleotide sequence ID" value="NZ_NRRV01000047.1"/>
</dbReference>
<sequence>MGTTRTMEILVGAFMVAGFVALFFLAMRVSNLSAAGAGDGYALLARFDNIGSLKVRAPVSMAGVRLGRVEAIDFDQETYQAVVTLRIAPAYDQIPTDTFANIYTAGLLGEQYVALDPGGSPDYLANGDQIQHTQSALVLERMIGQFLFNQAQESSQ</sequence>
<dbReference type="InterPro" id="IPR030970">
    <property type="entry name" value="ABC_MlaD"/>
</dbReference>
<dbReference type="EMBL" id="NRRV01000047">
    <property type="protein sequence ID" value="MBK1632428.1"/>
    <property type="molecule type" value="Genomic_DNA"/>
</dbReference>
<name>A0ABS1CL61_9GAMM</name>